<keyword evidence="2" id="KW-1185">Reference proteome</keyword>
<dbReference type="AlphaFoldDB" id="A0A917P8D3"/>
<proteinExistence type="predicted"/>
<protein>
    <submittedName>
        <fullName evidence="1">Uncharacterized protein</fullName>
    </submittedName>
</protein>
<reference evidence="1" key="1">
    <citation type="journal article" date="2014" name="Int. J. Syst. Evol. Microbiol.">
        <title>Complete genome sequence of Corynebacterium casei LMG S-19264T (=DSM 44701T), isolated from a smear-ripened cheese.</title>
        <authorList>
            <consortium name="US DOE Joint Genome Institute (JGI-PGF)"/>
            <person name="Walter F."/>
            <person name="Albersmeier A."/>
            <person name="Kalinowski J."/>
            <person name="Ruckert C."/>
        </authorList>
    </citation>
    <scope>NUCLEOTIDE SEQUENCE</scope>
    <source>
        <strain evidence="1">JCM 3086</strain>
    </source>
</reference>
<comment type="caution">
    <text evidence="1">The sequence shown here is derived from an EMBL/GenBank/DDBJ whole genome shotgun (WGS) entry which is preliminary data.</text>
</comment>
<name>A0A917P8D3_9ACTN</name>
<dbReference type="EMBL" id="BMQA01000093">
    <property type="protein sequence ID" value="GGJ66584.1"/>
    <property type="molecule type" value="Genomic_DNA"/>
</dbReference>
<accession>A0A917P8D3</accession>
<reference evidence="1" key="2">
    <citation type="submission" date="2020-09" db="EMBL/GenBank/DDBJ databases">
        <authorList>
            <person name="Sun Q."/>
            <person name="Ohkuma M."/>
        </authorList>
    </citation>
    <scope>NUCLEOTIDE SEQUENCE</scope>
    <source>
        <strain evidence="1">JCM 3086</strain>
    </source>
</reference>
<sequence>MARSAEMTTDAGTFRADVLLKKVPKKAWQKLSAGHGAKGQRFYDWAVIDLVEVALGHHQLPGPSQPHHR</sequence>
<evidence type="ECO:0000313" key="1">
    <source>
        <dbReference type="EMBL" id="GGJ66584.1"/>
    </source>
</evidence>
<evidence type="ECO:0000313" key="2">
    <source>
        <dbReference type="Proteomes" id="UP000657574"/>
    </source>
</evidence>
<organism evidence="1 2">
    <name type="scientific">Streptomyces brasiliensis</name>
    <dbReference type="NCBI Taxonomy" id="1954"/>
    <lineage>
        <taxon>Bacteria</taxon>
        <taxon>Bacillati</taxon>
        <taxon>Actinomycetota</taxon>
        <taxon>Actinomycetes</taxon>
        <taxon>Kitasatosporales</taxon>
        <taxon>Streptomycetaceae</taxon>
        <taxon>Streptomyces</taxon>
    </lineage>
</organism>
<gene>
    <name evidence="1" type="ORF">GCM10010121_091520</name>
</gene>
<dbReference type="Proteomes" id="UP000657574">
    <property type="component" value="Unassembled WGS sequence"/>
</dbReference>